<dbReference type="InterPro" id="IPR017896">
    <property type="entry name" value="4Fe4S_Fe-S-bd"/>
</dbReference>
<dbReference type="Pfam" id="PF04432">
    <property type="entry name" value="FrhB_FdhB_C"/>
    <property type="match status" value="1"/>
</dbReference>
<gene>
    <name evidence="3" type="ORF">ACFQ4H_20150</name>
</gene>
<dbReference type="Proteomes" id="UP001597260">
    <property type="component" value="Unassembled WGS sequence"/>
</dbReference>
<feature type="domain" description="4Fe-4S ferredoxin-type" evidence="2">
    <location>
        <begin position="4"/>
        <end position="35"/>
    </location>
</feature>
<evidence type="ECO:0000313" key="3">
    <source>
        <dbReference type="EMBL" id="MFD1323405.1"/>
    </source>
</evidence>
<dbReference type="InterPro" id="IPR045220">
    <property type="entry name" value="FRHB/FDHB/HCAR-like"/>
</dbReference>
<keyword evidence="4" id="KW-1185">Reference proteome</keyword>
<evidence type="ECO:0000313" key="4">
    <source>
        <dbReference type="Proteomes" id="UP001597260"/>
    </source>
</evidence>
<proteinExistence type="predicted"/>
<dbReference type="RefSeq" id="WP_377572574.1">
    <property type="nucleotide sequence ID" value="NZ_JBHTMP010000031.1"/>
</dbReference>
<feature type="region of interest" description="Disordered" evidence="1">
    <location>
        <begin position="44"/>
        <end position="85"/>
    </location>
</feature>
<dbReference type="PROSITE" id="PS51379">
    <property type="entry name" value="4FE4S_FER_2"/>
    <property type="match status" value="1"/>
</dbReference>
<evidence type="ECO:0000256" key="1">
    <source>
        <dbReference type="SAM" id="MobiDB-lite"/>
    </source>
</evidence>
<dbReference type="PANTHER" id="PTHR31332:SF0">
    <property type="entry name" value="7-HYDROXYMETHYL CHLOROPHYLL A REDUCTASE, CHLOROPLASTIC"/>
    <property type="match status" value="1"/>
</dbReference>
<organism evidence="3 4">
    <name type="scientific">Micromonospora sonneratiae</name>
    <dbReference type="NCBI Taxonomy" id="1184706"/>
    <lineage>
        <taxon>Bacteria</taxon>
        <taxon>Bacillati</taxon>
        <taxon>Actinomycetota</taxon>
        <taxon>Actinomycetes</taxon>
        <taxon>Micromonosporales</taxon>
        <taxon>Micromonosporaceae</taxon>
        <taxon>Micromonospora</taxon>
    </lineage>
</organism>
<evidence type="ECO:0000259" key="2">
    <source>
        <dbReference type="PROSITE" id="PS51379"/>
    </source>
</evidence>
<dbReference type="Pfam" id="PF04422">
    <property type="entry name" value="FrhB_FdhB_N"/>
    <property type="match status" value="1"/>
</dbReference>
<dbReference type="InterPro" id="IPR007525">
    <property type="entry name" value="FrhB_FdhB_C"/>
</dbReference>
<dbReference type="InterPro" id="IPR007516">
    <property type="entry name" value="Co_F420_Hydgase/DH_bsu_N"/>
</dbReference>
<sequence>MVRPRTVYDVATNKLCTGCGVCAYLAPDEVRMADVLDYGRRPLPVIPVQPTRASRETSPGPTAGPTPADRRAPVDRPGPTTGTGAAAALKCCPGVRLEHETSTPAPGEIPELRAAWGPVRAIWEGYAADPEIRFAGSSGGVATALAAYCLEQEGMAGALHIGARADVPYLNETRLSRDRTALLAGAGSRYAPASPCDRLDLIESAEAPCVFIGKPCDVAAVRMARRVRPELDARVGLTIAVFCAGTPTTRGTLEMLERLGTSDPDRVASVHYRGNGWPGRARAQLVDDPPGQERSLTYEQSWGEILQKHRQWRCYLCADHTGEFADVAVGDPWYRPTGDDPGRSLVLARTERGVRLVEAAIAAGALVLEPVAARVLPDSQPNLLRARGAVWGRLVSLRMAGLMTPRLRHLPMAGMWWRALSTREKLQSTAGTLRRIRRKRLRTPADLTPYERQRRTVT</sequence>
<protein>
    <submittedName>
        <fullName evidence="3">Coenzyme F420 hydrogenase/dehydrogenase, beta subunit C-terminal domain</fullName>
    </submittedName>
</protein>
<dbReference type="EMBL" id="JBHTMP010000031">
    <property type="protein sequence ID" value="MFD1323405.1"/>
    <property type="molecule type" value="Genomic_DNA"/>
</dbReference>
<comment type="caution">
    <text evidence="3">The sequence shown here is derived from an EMBL/GenBank/DDBJ whole genome shotgun (WGS) entry which is preliminary data.</text>
</comment>
<reference evidence="4" key="1">
    <citation type="journal article" date="2019" name="Int. J. Syst. Evol. Microbiol.">
        <title>The Global Catalogue of Microorganisms (GCM) 10K type strain sequencing project: providing services to taxonomists for standard genome sequencing and annotation.</title>
        <authorList>
            <consortium name="The Broad Institute Genomics Platform"/>
            <consortium name="The Broad Institute Genome Sequencing Center for Infectious Disease"/>
            <person name="Wu L."/>
            <person name="Ma J."/>
        </authorList>
    </citation>
    <scope>NUCLEOTIDE SEQUENCE [LARGE SCALE GENOMIC DNA]</scope>
    <source>
        <strain evidence="4">JCM 31037</strain>
    </source>
</reference>
<accession>A0ABW3YIV4</accession>
<dbReference type="PANTHER" id="PTHR31332">
    <property type="entry name" value="7-HYDROXYMETHYL CHLOROPHYLL A REDUCTASE, CHLOROPLASTIC"/>
    <property type="match status" value="1"/>
</dbReference>
<name>A0ABW3YIV4_9ACTN</name>